<feature type="compositionally biased region" description="Acidic residues" evidence="4">
    <location>
        <begin position="94"/>
        <end position="103"/>
    </location>
</feature>
<comment type="similarity">
    <text evidence="2">Belongs to the IWS1 family.</text>
</comment>
<evidence type="ECO:0000256" key="4">
    <source>
        <dbReference type="SAM" id="MobiDB-lite"/>
    </source>
</evidence>
<dbReference type="InterPro" id="IPR051037">
    <property type="entry name" value="RNAPII_TF_IWS1"/>
</dbReference>
<dbReference type="InterPro" id="IPR035441">
    <property type="entry name" value="TFIIS/LEDGF_dom_sf"/>
</dbReference>
<feature type="region of interest" description="Disordered" evidence="4">
    <location>
        <begin position="334"/>
        <end position="453"/>
    </location>
</feature>
<feature type="compositionally biased region" description="Basic and acidic residues" evidence="4">
    <location>
        <begin position="7"/>
        <end position="17"/>
    </location>
</feature>
<reference evidence="6" key="1">
    <citation type="submission" date="2014-08" db="EMBL/GenBank/DDBJ databases">
        <authorList>
            <person name="Sharma Rahul"/>
            <person name="Thines Marco"/>
        </authorList>
    </citation>
    <scope>NUCLEOTIDE SEQUENCE</scope>
</reference>
<feature type="compositionally biased region" description="Low complexity" evidence="4">
    <location>
        <begin position="413"/>
        <end position="426"/>
    </location>
</feature>
<accession>A0A0F7SJP6</accession>
<feature type="compositionally biased region" description="Basic and acidic residues" evidence="4">
    <location>
        <begin position="427"/>
        <end position="437"/>
    </location>
</feature>
<feature type="compositionally biased region" description="Polar residues" evidence="4">
    <location>
        <begin position="44"/>
        <end position="53"/>
    </location>
</feature>
<feature type="compositionally biased region" description="Gly residues" evidence="4">
    <location>
        <begin position="352"/>
        <end position="362"/>
    </location>
</feature>
<feature type="domain" description="TFIIS N-terminal" evidence="5">
    <location>
        <begin position="253"/>
        <end position="330"/>
    </location>
</feature>
<name>A0A0F7SJP6_PHARH</name>
<comment type="subcellular location">
    <subcellularLocation>
        <location evidence="3">Nucleus</location>
    </subcellularLocation>
</comment>
<dbReference type="PROSITE" id="PS51319">
    <property type="entry name" value="TFIIS_N"/>
    <property type="match status" value="1"/>
</dbReference>
<dbReference type="Gene3D" id="1.20.930.10">
    <property type="entry name" value="Conserved domain common to transcription factors TFIIS, elongin A, CRSP70"/>
    <property type="match status" value="1"/>
</dbReference>
<evidence type="ECO:0000256" key="3">
    <source>
        <dbReference type="PROSITE-ProRule" id="PRU00649"/>
    </source>
</evidence>
<feature type="compositionally biased region" description="Acidic residues" evidence="4">
    <location>
        <begin position="148"/>
        <end position="157"/>
    </location>
</feature>
<feature type="compositionally biased region" description="Low complexity" evidence="4">
    <location>
        <begin position="59"/>
        <end position="87"/>
    </location>
</feature>
<dbReference type="EMBL" id="LN483124">
    <property type="protein sequence ID" value="CED82257.1"/>
    <property type="molecule type" value="Genomic_DNA"/>
</dbReference>
<evidence type="ECO:0000313" key="6">
    <source>
        <dbReference type="EMBL" id="CED82257.1"/>
    </source>
</evidence>
<dbReference type="PANTHER" id="PTHR46010:SF1">
    <property type="entry name" value="PROTEIN IWS1 HOMOLOG"/>
    <property type="match status" value="1"/>
</dbReference>
<evidence type="ECO:0000256" key="2">
    <source>
        <dbReference type="ARBA" id="ARBA00037992"/>
    </source>
</evidence>
<organism evidence="6">
    <name type="scientific">Phaffia rhodozyma</name>
    <name type="common">Yeast</name>
    <name type="synonym">Xanthophyllomyces dendrorhous</name>
    <dbReference type="NCBI Taxonomy" id="264483"/>
    <lineage>
        <taxon>Eukaryota</taxon>
        <taxon>Fungi</taxon>
        <taxon>Dikarya</taxon>
        <taxon>Basidiomycota</taxon>
        <taxon>Agaricomycotina</taxon>
        <taxon>Tremellomycetes</taxon>
        <taxon>Cystofilobasidiales</taxon>
        <taxon>Mrakiaceae</taxon>
        <taxon>Phaffia</taxon>
    </lineage>
</organism>
<keyword evidence="3" id="KW-0539">Nucleus</keyword>
<dbReference type="GO" id="GO:0016973">
    <property type="term" value="P:poly(A)+ mRNA export from nucleus"/>
    <property type="evidence" value="ECO:0007669"/>
    <property type="project" value="TreeGrafter"/>
</dbReference>
<dbReference type="InterPro" id="IPR017923">
    <property type="entry name" value="TFIIS_N"/>
</dbReference>
<feature type="region of interest" description="Disordered" evidence="4">
    <location>
        <begin position="1"/>
        <end position="158"/>
    </location>
</feature>
<feature type="compositionally biased region" description="Acidic residues" evidence="4">
    <location>
        <begin position="24"/>
        <end position="34"/>
    </location>
</feature>
<dbReference type="AlphaFoldDB" id="A0A0F7SJP6"/>
<dbReference type="PANTHER" id="PTHR46010">
    <property type="entry name" value="PROTEIN IWS1 HOMOLOG"/>
    <property type="match status" value="1"/>
</dbReference>
<proteinExistence type="inferred from homology"/>
<dbReference type="GO" id="GO:0005634">
    <property type="term" value="C:nucleus"/>
    <property type="evidence" value="ECO:0007669"/>
    <property type="project" value="UniProtKB-SubCell"/>
</dbReference>
<sequence length="453" mass="50027">MSDNEDDRATAQEDLHRKVFGGDSDSDFSSDDEDGNRRKASRSADCSSKSPSFSRARGSASPVRSAYSSPARSPVSARSVSRSVSPSEGRDGRDGEDDGDYEREESAKKMSFKRKSSRGDKESADGAVEGGKKKKRRKDSGRDRSAEPDLDQLEPEMDAGTLRRLELNRKIDAIVKAPRKASRKKNGDDDLDMMADDMIQNIKEKMFNAADQDELAVVEKRPAIAKLAMLKEVVAILQRTTLTQSIIDNDLLSAVKKWLEPLPDKSLPALDIQTAFFDILVKMDIERDTLKSSGLGQPVLFYTKSRRVTTYIKRQAEKLLAAWSRPLVNRSASWKSKPVPTLDDLRMPGSSAPGGGGGGAGGGERRGGALKAVLGSQKADNEVEREKGKRRGVRIPQSTRVTFTHAPRYEGPSQNNSSQSAELSQEQLKRQRDMERMKKIKNKLNAARNAERL</sequence>
<protein>
    <submittedName>
        <fullName evidence="6">Uncharacterized conserved protein</fullName>
    </submittedName>
</protein>
<dbReference type="Pfam" id="PF08711">
    <property type="entry name" value="Med26"/>
    <property type="match status" value="1"/>
</dbReference>
<comment type="function">
    <text evidence="1">Transcription factor involved in RNA polymerase II transcription regulation. May function in both SPT15/TBP post-recruitment and recruitment steps of transcription.</text>
</comment>
<evidence type="ECO:0000256" key="1">
    <source>
        <dbReference type="ARBA" id="ARBA00037349"/>
    </source>
</evidence>
<evidence type="ECO:0000259" key="5">
    <source>
        <dbReference type="PROSITE" id="PS51319"/>
    </source>
</evidence>